<comment type="caution">
    <text evidence="3">The sequence shown here is derived from an EMBL/GenBank/DDBJ whole genome shotgun (WGS) entry which is preliminary data.</text>
</comment>
<proteinExistence type="predicted"/>
<sequence length="70" mass="8007">MWGLPSWAIWTIVIVGLWSAIWKALALYRAGTRHSKVWFVVLFVVNTAGILEIFYLFYFSKLAGVAKKNS</sequence>
<keyword evidence="1" id="KW-0812">Transmembrane</keyword>
<evidence type="ECO:0000256" key="1">
    <source>
        <dbReference type="SAM" id="Phobius"/>
    </source>
</evidence>
<gene>
    <name evidence="3" type="ORF">GM51_3475</name>
</gene>
<dbReference type="EMBL" id="JNSL01000012">
    <property type="protein sequence ID" value="KGA21194.1"/>
    <property type="molecule type" value="Genomic_DNA"/>
</dbReference>
<feature type="domain" description="DUF5652" evidence="2">
    <location>
        <begin position="5"/>
        <end position="61"/>
    </location>
</feature>
<accession>A0A094QFW9</accession>
<evidence type="ECO:0000313" key="3">
    <source>
        <dbReference type="EMBL" id="KGA21194.1"/>
    </source>
</evidence>
<protein>
    <recommendedName>
        <fullName evidence="2">DUF5652 domain-containing protein</fullName>
    </recommendedName>
</protein>
<feature type="transmembrane region" description="Helical" evidence="1">
    <location>
        <begin position="6"/>
        <end position="25"/>
    </location>
</feature>
<evidence type="ECO:0000259" key="2">
    <source>
        <dbReference type="Pfam" id="PF18893"/>
    </source>
</evidence>
<feature type="transmembrane region" description="Helical" evidence="1">
    <location>
        <begin position="37"/>
        <end position="58"/>
    </location>
</feature>
<organism evidence="3">
    <name type="scientific">freshwater metagenome</name>
    <dbReference type="NCBI Taxonomy" id="449393"/>
    <lineage>
        <taxon>unclassified sequences</taxon>
        <taxon>metagenomes</taxon>
        <taxon>ecological metagenomes</taxon>
    </lineage>
</organism>
<keyword evidence="1" id="KW-1133">Transmembrane helix</keyword>
<reference evidence="3" key="1">
    <citation type="submission" date="2014-06" db="EMBL/GenBank/DDBJ databases">
        <title>Key roles for freshwater Actinobacteria revealed by deep metagenomic sequencing.</title>
        <authorList>
            <person name="Ghai R."/>
            <person name="Mizuno C.M."/>
            <person name="Picazo A."/>
            <person name="Camacho A."/>
            <person name="Rodriguez-Valera F."/>
        </authorList>
    </citation>
    <scope>NUCLEOTIDE SEQUENCE</scope>
</reference>
<dbReference type="AlphaFoldDB" id="A0A094QFW9"/>
<keyword evidence="1" id="KW-0472">Membrane</keyword>
<dbReference type="InterPro" id="IPR043712">
    <property type="entry name" value="DUF5652"/>
</dbReference>
<name>A0A094QFW9_9ZZZZ</name>
<dbReference type="Pfam" id="PF18893">
    <property type="entry name" value="DUF5652"/>
    <property type="match status" value="1"/>
</dbReference>